<sequence length="92" mass="10877">MKRISSQSYFTVKRRIEWNKQYSVEVQHSLDLFEDKIVTSSQSFFLKDVFDLSYKPFSTGTGILYLHTNQGVFPFQIQSNPQDFIEAFRVLK</sequence>
<organism evidence="1 2">
    <name type="scientific">Oikeobacillus pervagus</name>
    <dbReference type="NCBI Taxonomy" id="1325931"/>
    <lineage>
        <taxon>Bacteria</taxon>
        <taxon>Bacillati</taxon>
        <taxon>Bacillota</taxon>
        <taxon>Bacilli</taxon>
        <taxon>Bacillales</taxon>
        <taxon>Bacillaceae</taxon>
        <taxon>Oikeobacillus</taxon>
    </lineage>
</organism>
<dbReference type="Proteomes" id="UP001237207">
    <property type="component" value="Unassembled WGS sequence"/>
</dbReference>
<dbReference type="AlphaFoldDB" id="A0AAJ1T125"/>
<dbReference type="EMBL" id="JAUSUC010000003">
    <property type="protein sequence ID" value="MDQ0213999.1"/>
    <property type="molecule type" value="Genomic_DNA"/>
</dbReference>
<protein>
    <submittedName>
        <fullName evidence="1">Uncharacterized protein</fullName>
    </submittedName>
</protein>
<evidence type="ECO:0000313" key="1">
    <source>
        <dbReference type="EMBL" id="MDQ0213999.1"/>
    </source>
</evidence>
<gene>
    <name evidence="1" type="ORF">J2S13_000394</name>
</gene>
<comment type="caution">
    <text evidence="1">The sequence shown here is derived from an EMBL/GenBank/DDBJ whole genome shotgun (WGS) entry which is preliminary data.</text>
</comment>
<evidence type="ECO:0000313" key="2">
    <source>
        <dbReference type="Proteomes" id="UP001237207"/>
    </source>
</evidence>
<proteinExistence type="predicted"/>
<name>A0AAJ1T125_9BACI</name>
<keyword evidence="2" id="KW-1185">Reference proteome</keyword>
<reference evidence="1" key="1">
    <citation type="submission" date="2023-07" db="EMBL/GenBank/DDBJ databases">
        <title>Genomic Encyclopedia of Type Strains, Phase IV (KMG-IV): sequencing the most valuable type-strain genomes for metagenomic binning, comparative biology and taxonomic classification.</title>
        <authorList>
            <person name="Goeker M."/>
        </authorList>
    </citation>
    <scope>NUCLEOTIDE SEQUENCE</scope>
    <source>
        <strain evidence="1">DSM 23947</strain>
    </source>
</reference>
<dbReference type="RefSeq" id="WP_307256003.1">
    <property type="nucleotide sequence ID" value="NZ_JAUSUC010000003.1"/>
</dbReference>
<accession>A0AAJ1T125</accession>